<dbReference type="PROSITE" id="PS51186">
    <property type="entry name" value="GNAT"/>
    <property type="match status" value="1"/>
</dbReference>
<organism evidence="2 3">
    <name type="scientific">candidate division TA06 bacterium B3_TA06</name>
    <dbReference type="NCBI Taxonomy" id="2012487"/>
    <lineage>
        <taxon>Bacteria</taxon>
        <taxon>Bacteria division TA06</taxon>
    </lineage>
</organism>
<dbReference type="Gene3D" id="3.40.630.30">
    <property type="match status" value="1"/>
</dbReference>
<comment type="caution">
    <text evidence="2">The sequence shown here is derived from an EMBL/GenBank/DDBJ whole genome shotgun (WGS) entry which is preliminary data.</text>
</comment>
<keyword evidence="2" id="KW-0808">Transferase</keyword>
<feature type="domain" description="N-acetyltransferase" evidence="1">
    <location>
        <begin position="1"/>
        <end position="174"/>
    </location>
</feature>
<reference evidence="2 3" key="1">
    <citation type="submission" date="2017-06" db="EMBL/GenBank/DDBJ databases">
        <title>Novel microbial phyla capable of carbon fixation and sulfur reduction in deep-sea sediments.</title>
        <authorList>
            <person name="Huang J."/>
            <person name="Baker B."/>
            <person name="Wang Y."/>
        </authorList>
    </citation>
    <scope>NUCLEOTIDE SEQUENCE [LARGE SCALE GENOMIC DNA]</scope>
    <source>
        <strain evidence="2">B3_TA06</strain>
    </source>
</reference>
<dbReference type="SUPFAM" id="SSF55729">
    <property type="entry name" value="Acyl-CoA N-acyltransferases (Nat)"/>
    <property type="match status" value="1"/>
</dbReference>
<accession>A0A532V111</accession>
<name>A0A532V111_UNCT6</name>
<evidence type="ECO:0000313" key="3">
    <source>
        <dbReference type="Proteomes" id="UP000317778"/>
    </source>
</evidence>
<dbReference type="GO" id="GO:0016747">
    <property type="term" value="F:acyltransferase activity, transferring groups other than amino-acyl groups"/>
    <property type="evidence" value="ECO:0007669"/>
    <property type="project" value="InterPro"/>
</dbReference>
<evidence type="ECO:0000259" key="1">
    <source>
        <dbReference type="PROSITE" id="PS51186"/>
    </source>
</evidence>
<evidence type="ECO:0000313" key="2">
    <source>
        <dbReference type="EMBL" id="TKJ40881.1"/>
    </source>
</evidence>
<protein>
    <submittedName>
        <fullName evidence="2">GNAT family N-acetyltransferase</fullName>
    </submittedName>
</protein>
<dbReference type="CDD" id="cd04301">
    <property type="entry name" value="NAT_SF"/>
    <property type="match status" value="1"/>
</dbReference>
<dbReference type="InterPro" id="IPR000182">
    <property type="entry name" value="GNAT_dom"/>
</dbReference>
<dbReference type="Pfam" id="PF00583">
    <property type="entry name" value="Acetyltransf_1"/>
    <property type="match status" value="1"/>
</dbReference>
<sequence length="174" mass="19883">MRIERLTRKDVGKIEEIDRSEIVRRGYKYEGGKLKSMSVHWDAPGWSPEHFKKVMDKTAFEVDRGGVFLGALDGDRLAGFAVLGHKFRGDNLDMLQLVYLHVSRAYRKQGIATRLMAEAEQLAKKRGARYLYVSSVPSESAVGFYLHEGCRLAEKVDPELYALEPEDIHLIKER</sequence>
<dbReference type="EMBL" id="NJBO01000016">
    <property type="protein sequence ID" value="TKJ40881.1"/>
    <property type="molecule type" value="Genomic_DNA"/>
</dbReference>
<dbReference type="InterPro" id="IPR016181">
    <property type="entry name" value="Acyl_CoA_acyltransferase"/>
</dbReference>
<dbReference type="AlphaFoldDB" id="A0A532V111"/>
<dbReference type="Proteomes" id="UP000317778">
    <property type="component" value="Unassembled WGS sequence"/>
</dbReference>
<proteinExistence type="predicted"/>
<gene>
    <name evidence="2" type="ORF">CEE36_09055</name>
</gene>